<organism evidence="6 7">
    <name type="scientific">Allosphingosinicella deserti</name>
    <dbReference type="NCBI Taxonomy" id="2116704"/>
    <lineage>
        <taxon>Bacteria</taxon>
        <taxon>Pseudomonadati</taxon>
        <taxon>Pseudomonadota</taxon>
        <taxon>Alphaproteobacteria</taxon>
        <taxon>Sphingomonadales</taxon>
        <taxon>Sphingomonadaceae</taxon>
        <taxon>Allosphingosinicella</taxon>
    </lineage>
</organism>
<gene>
    <name evidence="6" type="ORF">C7I55_04185</name>
</gene>
<dbReference type="GO" id="GO:0003677">
    <property type="term" value="F:DNA binding"/>
    <property type="evidence" value="ECO:0007669"/>
    <property type="project" value="UniProtKB-KW"/>
</dbReference>
<dbReference type="OrthoDB" id="9808620at2"/>
<evidence type="ECO:0000313" key="7">
    <source>
        <dbReference type="Proteomes" id="UP000241167"/>
    </source>
</evidence>
<keyword evidence="4" id="KW-0804">Transcription</keyword>
<evidence type="ECO:0000259" key="5">
    <source>
        <dbReference type="Pfam" id="PF03466"/>
    </source>
</evidence>
<dbReference type="Gene3D" id="3.40.190.10">
    <property type="entry name" value="Periplasmic binding protein-like II"/>
    <property type="match status" value="2"/>
</dbReference>
<accession>A0A2P7R010</accession>
<dbReference type="PANTHER" id="PTHR30346">
    <property type="entry name" value="TRANSCRIPTIONAL DUAL REGULATOR HCAR-RELATED"/>
    <property type="match status" value="1"/>
</dbReference>
<sequence length="192" mass="20446">MSIAPRLIARFRADHPNVGVTMNDFSSHEQVELLRRDALDLGFVRLPVPAEFEALPLASDQLAIASPARIEIRAGGDPVQALADHDFVALRDGRGPGLSAQIRDWCRASDFHPKIVQEADDIQTVLALVAAGLGCAIVPASSSALLPGRLTLTPIAGEAARWTVGAVWKSSRNFGALAGLVRILRAAEEAET</sequence>
<protein>
    <recommendedName>
        <fullName evidence="5">LysR substrate-binding domain-containing protein</fullName>
    </recommendedName>
</protein>
<reference evidence="6 7" key="1">
    <citation type="submission" date="2018-03" db="EMBL/GenBank/DDBJ databases">
        <title>The draft genome of Sphingosinicella sp. GL-C-18.</title>
        <authorList>
            <person name="Liu L."/>
            <person name="Li L."/>
            <person name="Liang L."/>
            <person name="Zhang X."/>
            <person name="Wang T."/>
        </authorList>
    </citation>
    <scope>NUCLEOTIDE SEQUENCE [LARGE SCALE GENOMIC DNA]</scope>
    <source>
        <strain evidence="6 7">GL-C-18</strain>
    </source>
</reference>
<proteinExistence type="inferred from homology"/>
<keyword evidence="3" id="KW-0238">DNA-binding</keyword>
<dbReference type="Pfam" id="PF03466">
    <property type="entry name" value="LysR_substrate"/>
    <property type="match status" value="1"/>
</dbReference>
<dbReference type="GO" id="GO:0003700">
    <property type="term" value="F:DNA-binding transcription factor activity"/>
    <property type="evidence" value="ECO:0007669"/>
    <property type="project" value="TreeGrafter"/>
</dbReference>
<comment type="similarity">
    <text evidence="1">Belongs to the LysR transcriptional regulatory family.</text>
</comment>
<keyword evidence="7" id="KW-1185">Reference proteome</keyword>
<dbReference type="GO" id="GO:0032993">
    <property type="term" value="C:protein-DNA complex"/>
    <property type="evidence" value="ECO:0007669"/>
    <property type="project" value="TreeGrafter"/>
</dbReference>
<evidence type="ECO:0000256" key="4">
    <source>
        <dbReference type="ARBA" id="ARBA00023163"/>
    </source>
</evidence>
<evidence type="ECO:0000256" key="1">
    <source>
        <dbReference type="ARBA" id="ARBA00009437"/>
    </source>
</evidence>
<dbReference type="SUPFAM" id="SSF53850">
    <property type="entry name" value="Periplasmic binding protein-like II"/>
    <property type="match status" value="1"/>
</dbReference>
<dbReference type="InterPro" id="IPR005119">
    <property type="entry name" value="LysR_subst-bd"/>
</dbReference>
<evidence type="ECO:0000313" key="6">
    <source>
        <dbReference type="EMBL" id="PSJ43557.1"/>
    </source>
</evidence>
<dbReference type="PANTHER" id="PTHR30346:SF28">
    <property type="entry name" value="HTH-TYPE TRANSCRIPTIONAL REGULATOR CYNR"/>
    <property type="match status" value="1"/>
</dbReference>
<feature type="domain" description="LysR substrate-binding" evidence="5">
    <location>
        <begin position="3"/>
        <end position="185"/>
    </location>
</feature>
<dbReference type="CDD" id="cd08414">
    <property type="entry name" value="PBP2_LTTR_aromatics_like"/>
    <property type="match status" value="1"/>
</dbReference>
<comment type="caution">
    <text evidence="6">The sequence shown here is derived from an EMBL/GenBank/DDBJ whole genome shotgun (WGS) entry which is preliminary data.</text>
</comment>
<dbReference type="AlphaFoldDB" id="A0A2P7R010"/>
<keyword evidence="2" id="KW-0805">Transcription regulation</keyword>
<evidence type="ECO:0000256" key="2">
    <source>
        <dbReference type="ARBA" id="ARBA00023015"/>
    </source>
</evidence>
<dbReference type="EMBL" id="PXYI01000001">
    <property type="protein sequence ID" value="PSJ43557.1"/>
    <property type="molecule type" value="Genomic_DNA"/>
</dbReference>
<evidence type="ECO:0000256" key="3">
    <source>
        <dbReference type="ARBA" id="ARBA00023125"/>
    </source>
</evidence>
<dbReference type="Proteomes" id="UP000241167">
    <property type="component" value="Unassembled WGS sequence"/>
</dbReference>
<name>A0A2P7R010_9SPHN</name>